<dbReference type="InterPro" id="IPR035398">
    <property type="entry name" value="Bac_rhamnosid_C"/>
</dbReference>
<organism evidence="6 7">
    <name type="scientific">Mumia xiangluensis</name>
    <dbReference type="NCBI Taxonomy" id="1678900"/>
    <lineage>
        <taxon>Bacteria</taxon>
        <taxon>Bacillati</taxon>
        <taxon>Actinomycetota</taxon>
        <taxon>Actinomycetes</taxon>
        <taxon>Propionibacteriales</taxon>
        <taxon>Nocardioidaceae</taxon>
        <taxon>Mumia</taxon>
    </lineage>
</organism>
<dbReference type="InterPro" id="IPR016007">
    <property type="entry name" value="Alpha_rhamnosid"/>
</dbReference>
<dbReference type="InterPro" id="IPR008902">
    <property type="entry name" value="Rhamnosid_concanavalin"/>
</dbReference>
<dbReference type="Proteomes" id="UP001596097">
    <property type="component" value="Unassembled WGS sequence"/>
</dbReference>
<evidence type="ECO:0000259" key="5">
    <source>
        <dbReference type="PROSITE" id="PS50853"/>
    </source>
</evidence>
<evidence type="ECO:0000313" key="6">
    <source>
        <dbReference type="EMBL" id="MFC6148385.1"/>
    </source>
</evidence>
<dbReference type="Gene3D" id="2.60.420.10">
    <property type="entry name" value="Maltose phosphorylase, domain 3"/>
    <property type="match status" value="1"/>
</dbReference>
<evidence type="ECO:0000256" key="2">
    <source>
        <dbReference type="ARBA" id="ARBA00012652"/>
    </source>
</evidence>
<feature type="domain" description="Fibronectin type-III" evidence="5">
    <location>
        <begin position="41"/>
        <end position="144"/>
    </location>
</feature>
<gene>
    <name evidence="6" type="ORF">ACFPYK_03190</name>
</gene>
<dbReference type="InterPro" id="IPR012341">
    <property type="entry name" value="6hp_glycosidase-like_sf"/>
</dbReference>
<comment type="caution">
    <text evidence="6">The sequence shown here is derived from an EMBL/GenBank/DDBJ whole genome shotgun (WGS) entry which is preliminary data.</text>
</comment>
<dbReference type="InterPro" id="IPR013737">
    <property type="entry name" value="Bac_rhamnosid_N"/>
</dbReference>
<feature type="chain" id="PRO_5046635761" description="alpha-L-rhamnosidase" evidence="4">
    <location>
        <begin position="34"/>
        <end position="1094"/>
    </location>
</feature>
<dbReference type="SUPFAM" id="SSF49899">
    <property type="entry name" value="Concanavalin A-like lectins/glucanases"/>
    <property type="match status" value="1"/>
</dbReference>
<dbReference type="Pfam" id="PF17390">
    <property type="entry name" value="Bac_rhamnosid_C"/>
    <property type="match status" value="1"/>
</dbReference>
<reference evidence="7" key="1">
    <citation type="journal article" date="2019" name="Int. J. Syst. Evol. Microbiol.">
        <title>The Global Catalogue of Microorganisms (GCM) 10K type strain sequencing project: providing services to taxonomists for standard genome sequencing and annotation.</title>
        <authorList>
            <consortium name="The Broad Institute Genomics Platform"/>
            <consortium name="The Broad Institute Genome Sequencing Center for Infectious Disease"/>
            <person name="Wu L."/>
            <person name="Ma J."/>
        </authorList>
    </citation>
    <scope>NUCLEOTIDE SEQUENCE [LARGE SCALE GENOMIC DNA]</scope>
    <source>
        <strain evidence="7">CGMCC 4.7198</strain>
    </source>
</reference>
<dbReference type="EMBL" id="JBHSQL010000002">
    <property type="protein sequence ID" value="MFC6148385.1"/>
    <property type="molecule type" value="Genomic_DNA"/>
</dbReference>
<dbReference type="RefSeq" id="WP_205602721.1">
    <property type="nucleotide sequence ID" value="NZ_JBHSQL010000002.1"/>
</dbReference>
<dbReference type="Pfam" id="PF08531">
    <property type="entry name" value="Bac_rhamnosid_N"/>
    <property type="match status" value="1"/>
</dbReference>
<dbReference type="Pfam" id="PF17389">
    <property type="entry name" value="Bac_rhamnosid6H"/>
    <property type="match status" value="1"/>
</dbReference>
<keyword evidence="4" id="KW-0732">Signal</keyword>
<evidence type="ECO:0000256" key="3">
    <source>
        <dbReference type="ARBA" id="ARBA00022801"/>
    </source>
</evidence>
<dbReference type="InterPro" id="IPR008928">
    <property type="entry name" value="6-hairpin_glycosidase_sf"/>
</dbReference>
<dbReference type="SUPFAM" id="SSF48208">
    <property type="entry name" value="Six-hairpin glycosidases"/>
    <property type="match status" value="1"/>
</dbReference>
<evidence type="ECO:0000256" key="4">
    <source>
        <dbReference type="SAM" id="SignalP"/>
    </source>
</evidence>
<dbReference type="InterPro" id="IPR013320">
    <property type="entry name" value="ConA-like_dom_sf"/>
</dbReference>
<dbReference type="InterPro" id="IPR035396">
    <property type="entry name" value="Bac_rhamnosid6H"/>
</dbReference>
<dbReference type="Gene3D" id="2.60.120.260">
    <property type="entry name" value="Galactose-binding domain-like"/>
    <property type="match status" value="2"/>
</dbReference>
<dbReference type="EC" id="3.2.1.40" evidence="2"/>
<dbReference type="Gene3D" id="1.50.10.10">
    <property type="match status" value="1"/>
</dbReference>
<dbReference type="InterPro" id="IPR003961">
    <property type="entry name" value="FN3_dom"/>
</dbReference>
<evidence type="ECO:0000313" key="7">
    <source>
        <dbReference type="Proteomes" id="UP001596097"/>
    </source>
</evidence>
<dbReference type="Pfam" id="PF25788">
    <property type="entry name" value="Ig_Rha78A_N"/>
    <property type="match status" value="1"/>
</dbReference>
<dbReference type="Pfam" id="PF06439">
    <property type="entry name" value="3keto-disac_hyd"/>
    <property type="match status" value="1"/>
</dbReference>
<keyword evidence="3 6" id="KW-0378">Hydrolase</keyword>
<dbReference type="PANTHER" id="PTHR33307">
    <property type="entry name" value="ALPHA-RHAMNOSIDASE (EUROFUNG)"/>
    <property type="match status" value="1"/>
</dbReference>
<dbReference type="Gene3D" id="2.60.120.560">
    <property type="entry name" value="Exo-inulinase, domain 1"/>
    <property type="match status" value="1"/>
</dbReference>
<evidence type="ECO:0000256" key="1">
    <source>
        <dbReference type="ARBA" id="ARBA00001445"/>
    </source>
</evidence>
<feature type="signal peptide" evidence="4">
    <location>
        <begin position="1"/>
        <end position="33"/>
    </location>
</feature>
<protein>
    <recommendedName>
        <fullName evidence="2">alpha-L-rhamnosidase</fullName>
        <ecNumber evidence="2">3.2.1.40</ecNumber>
    </recommendedName>
</protein>
<sequence>MRTRSITAITGTSLVAATCLVTGAAVVAAPAVAAAGHAPSAPRTLTVDDTPHPLNVEGAPAFGWFPQDRDPGEVQTAYQVKVSDDDGRTVWDSRKVESDQQAYVAYEGPALDAGSEYTWTVRTWDRTRRSSPWAKAATFETGISDADWDGAQWIQRPPGGAAPVVVEDGRARVTGGDVTLAKNSAEWTDYTYEVTVRPRTGGAGIVFRNADRRNGYMWQLSTANGFRAHLQRNGSHTVLATTPLAIVAGQDYRVRIEVRGSTFTTFVDDVQVDQRTDATFAPGGIGFREASNESADFDDVRVTAADGTVLLADDFSGGLGAWEVAAPGRQADEWTLARKDVALQGRKVVRARAYVAASHTYELWIDGKRADRGQSFSYPGEGYYQASDVTDLVKGEREVGLGLVAHWYGSGQGRPAGVPGVLARVVIEYADGSTQTVVTDGTWKVTEGPYVQAGRRNGEGEQIEHLDGVRKAALEGWDEDGFDDTGWADAVVLGTHPAAPFTHLQGQETRIDESTARPVRMLTADDGTVVADFGKVIPARPVVRFDDGVAGRVVQMRAGYTLNEDGRVGTSTLQTQGTNMVYPYTQVDGEQSFEAFTHLGFRYLEIPAAGEEIDRRDVSAVVVHTTVPEGQEATFDSDDETLDAVWDMMQRSALYSVQEAFVDTPTREKGQFLGDAANISYATMQGFAERDATQQAIREFLASEKRHWSSNPNDAGRYNAVYPNGDGKRDIPDYTEMFVDWVWRYYQVTGDRALLEEAYPSIQRTAEYVRRHIPTSGPTAGLVTNLTGGSGAYQYGIVDWPEPGRFGYDMGTAARTVINALGVEVLRRTADMAEALDRPAAEAAAYRSAEDGLVEAMNGKLRRTDGVYVDGLRADGTQSDHAGQHSTSFAVAFDVAPASDLPALAEHLAGMGMKQGPMTVHRLLQALGKADRPDAVLRLLTNPDDLGFANILAQDGTFTWEAWTLDAGSNHSQSHGWGAQAAVDVTETLLGIRPDGAGGSTVRIVPPASGLDRASGSVPTQRGEVALSWERKRHGVRASLEVPVNVTARVELPKIDGASYKAVGNTDARLVGTVGDRVVFEVGAGKTQFVPLPR</sequence>
<accession>A0ABW1QJJ1</accession>
<name>A0ABW1QJJ1_9ACTN</name>
<comment type="catalytic activity">
    <reaction evidence="1">
        <text>Hydrolysis of terminal non-reducing alpha-L-rhamnose residues in alpha-L-rhamnosides.</text>
        <dbReference type="EC" id="3.2.1.40"/>
    </reaction>
</comment>
<dbReference type="InterPro" id="IPR013783">
    <property type="entry name" value="Ig-like_fold"/>
</dbReference>
<proteinExistence type="predicted"/>
<dbReference type="InterPro" id="IPR010496">
    <property type="entry name" value="AL/BT2_dom"/>
</dbReference>
<keyword evidence="7" id="KW-1185">Reference proteome</keyword>
<dbReference type="Gene3D" id="2.60.40.10">
    <property type="entry name" value="Immunoglobulins"/>
    <property type="match status" value="1"/>
</dbReference>
<dbReference type="PANTHER" id="PTHR33307:SF6">
    <property type="entry name" value="ALPHA-RHAMNOSIDASE (EUROFUNG)-RELATED"/>
    <property type="match status" value="1"/>
</dbReference>
<dbReference type="PROSITE" id="PS50853">
    <property type="entry name" value="FN3"/>
    <property type="match status" value="1"/>
</dbReference>
<dbReference type="GO" id="GO:0016787">
    <property type="term" value="F:hydrolase activity"/>
    <property type="evidence" value="ECO:0007669"/>
    <property type="project" value="UniProtKB-KW"/>
</dbReference>
<dbReference type="Pfam" id="PF05592">
    <property type="entry name" value="Bac_rhamnosid"/>
    <property type="match status" value="1"/>
</dbReference>